<organism evidence="9 10">
    <name type="scientific">Candidatus Fischerbacteria bacterium RBG_13_37_8</name>
    <dbReference type="NCBI Taxonomy" id="1817863"/>
    <lineage>
        <taxon>Bacteria</taxon>
        <taxon>Candidatus Fischeribacteriota</taxon>
    </lineage>
</organism>
<gene>
    <name evidence="9" type="ORF">A2Y62_16315</name>
</gene>
<evidence type="ECO:0000256" key="5">
    <source>
        <dbReference type="ARBA" id="ARBA00022989"/>
    </source>
</evidence>
<comment type="caution">
    <text evidence="9">The sequence shown here is derived from an EMBL/GenBank/DDBJ whole genome shotgun (WGS) entry which is preliminary data.</text>
</comment>
<dbReference type="Pfam" id="PF01127">
    <property type="entry name" value="Sdh_cyt"/>
    <property type="match status" value="1"/>
</dbReference>
<accession>A0A1F5VVV3</accession>
<evidence type="ECO:0000256" key="1">
    <source>
        <dbReference type="ARBA" id="ARBA00004370"/>
    </source>
</evidence>
<keyword evidence="2" id="KW-0349">Heme</keyword>
<keyword evidence="4" id="KW-0479">Metal-binding</keyword>
<proteinExistence type="predicted"/>
<evidence type="ECO:0000256" key="8">
    <source>
        <dbReference type="SAM" id="Phobius"/>
    </source>
</evidence>
<dbReference type="Proteomes" id="UP000178943">
    <property type="component" value="Unassembled WGS sequence"/>
</dbReference>
<evidence type="ECO:0000256" key="4">
    <source>
        <dbReference type="ARBA" id="ARBA00022723"/>
    </source>
</evidence>
<dbReference type="EMBL" id="MFGW01000048">
    <property type="protein sequence ID" value="OGF67488.1"/>
    <property type="molecule type" value="Genomic_DNA"/>
</dbReference>
<feature type="transmembrane region" description="Helical" evidence="8">
    <location>
        <begin position="21"/>
        <end position="49"/>
    </location>
</feature>
<evidence type="ECO:0000256" key="6">
    <source>
        <dbReference type="ARBA" id="ARBA00023004"/>
    </source>
</evidence>
<feature type="transmembrane region" description="Helical" evidence="8">
    <location>
        <begin position="80"/>
        <end position="98"/>
    </location>
</feature>
<dbReference type="InterPro" id="IPR000701">
    <property type="entry name" value="SuccDH_FuR_B_TM-su"/>
</dbReference>
<dbReference type="STRING" id="1817863.A2Y62_16315"/>
<dbReference type="GO" id="GO:0046872">
    <property type="term" value="F:metal ion binding"/>
    <property type="evidence" value="ECO:0007669"/>
    <property type="project" value="UniProtKB-KW"/>
</dbReference>
<name>A0A1F5VVV3_9BACT</name>
<evidence type="ECO:0008006" key="11">
    <source>
        <dbReference type="Google" id="ProtNLM"/>
    </source>
</evidence>
<dbReference type="GO" id="GO:0016020">
    <property type="term" value="C:membrane"/>
    <property type="evidence" value="ECO:0007669"/>
    <property type="project" value="UniProtKB-SubCell"/>
</dbReference>
<evidence type="ECO:0000256" key="2">
    <source>
        <dbReference type="ARBA" id="ARBA00022617"/>
    </source>
</evidence>
<evidence type="ECO:0000313" key="9">
    <source>
        <dbReference type="EMBL" id="OGF67488.1"/>
    </source>
</evidence>
<protein>
    <recommendedName>
        <fullName evidence="11">Succinate dehydrogenase</fullName>
    </recommendedName>
</protein>
<dbReference type="Gene3D" id="1.20.1300.10">
    <property type="entry name" value="Fumarate reductase/succinate dehydrogenase, transmembrane subunit"/>
    <property type="match status" value="1"/>
</dbReference>
<keyword evidence="5 8" id="KW-1133">Transmembrane helix</keyword>
<evidence type="ECO:0000313" key="10">
    <source>
        <dbReference type="Proteomes" id="UP000178943"/>
    </source>
</evidence>
<evidence type="ECO:0000256" key="7">
    <source>
        <dbReference type="ARBA" id="ARBA00023136"/>
    </source>
</evidence>
<dbReference type="InterPro" id="IPR034804">
    <property type="entry name" value="SQR/QFR_C/D"/>
</dbReference>
<keyword evidence="3 8" id="KW-0812">Transmembrane</keyword>
<feature type="transmembrane region" description="Helical" evidence="8">
    <location>
        <begin position="110"/>
        <end position="133"/>
    </location>
</feature>
<sequence>MWKKTTFSVGGRAKPAGGFEMYSWYFMRISGVVLLLMALGHLFIMHVYFNVDEMVNWDGVGAAEFVKQRFEGIGWRAYDFILLTLALFHGLNGIKWLVDDYVHSKCWRLFLVSAIYTLAFIFYVVGSIFLFSYNA</sequence>
<comment type="subcellular location">
    <subcellularLocation>
        <location evidence="1">Membrane</location>
    </subcellularLocation>
</comment>
<keyword evidence="6" id="KW-0408">Iron</keyword>
<reference evidence="9 10" key="1">
    <citation type="journal article" date="2016" name="Nat. Commun.">
        <title>Thousands of microbial genomes shed light on interconnected biogeochemical processes in an aquifer system.</title>
        <authorList>
            <person name="Anantharaman K."/>
            <person name="Brown C.T."/>
            <person name="Hug L.A."/>
            <person name="Sharon I."/>
            <person name="Castelle C.J."/>
            <person name="Probst A.J."/>
            <person name="Thomas B.C."/>
            <person name="Singh A."/>
            <person name="Wilkins M.J."/>
            <person name="Karaoz U."/>
            <person name="Brodie E.L."/>
            <person name="Williams K.H."/>
            <person name="Hubbard S.S."/>
            <person name="Banfield J.F."/>
        </authorList>
    </citation>
    <scope>NUCLEOTIDE SEQUENCE [LARGE SCALE GENOMIC DNA]</scope>
</reference>
<evidence type="ECO:0000256" key="3">
    <source>
        <dbReference type="ARBA" id="ARBA00022692"/>
    </source>
</evidence>
<dbReference type="SUPFAM" id="SSF81343">
    <property type="entry name" value="Fumarate reductase respiratory complex transmembrane subunits"/>
    <property type="match status" value="1"/>
</dbReference>
<keyword evidence="7 8" id="KW-0472">Membrane</keyword>
<dbReference type="AlphaFoldDB" id="A0A1F5VVV3"/>